<comment type="caution">
    <text evidence="1">The sequence shown here is derived from an EMBL/GenBank/DDBJ whole genome shotgun (WGS) entry which is preliminary data.</text>
</comment>
<protein>
    <submittedName>
        <fullName evidence="1">Uncharacterized protein</fullName>
    </submittedName>
</protein>
<dbReference type="AlphaFoldDB" id="A0A9X2LHY9"/>
<dbReference type="RefSeq" id="WP_168093890.1">
    <property type="nucleotide sequence ID" value="NZ_JAATER010000187.1"/>
</dbReference>
<proteinExistence type="predicted"/>
<dbReference type="EMBL" id="JANIID010000015">
    <property type="protein sequence ID" value="MCQ8771664.1"/>
    <property type="molecule type" value="Genomic_DNA"/>
</dbReference>
<evidence type="ECO:0000313" key="1">
    <source>
        <dbReference type="EMBL" id="MCQ8771664.1"/>
    </source>
</evidence>
<accession>A0A9X2LHY9</accession>
<keyword evidence="2" id="KW-1185">Reference proteome</keyword>
<sequence length="54" mass="5830">MGGNESAGFVVLGREQLVAPLFGVDTPVLTKGEWREVRHYGITALGGLPFNAWD</sequence>
<organism evidence="1 2">
    <name type="scientific">Streptomyces telluris</name>
    <dbReference type="NCBI Taxonomy" id="2720021"/>
    <lineage>
        <taxon>Bacteria</taxon>
        <taxon>Bacillati</taxon>
        <taxon>Actinomycetota</taxon>
        <taxon>Actinomycetes</taxon>
        <taxon>Kitasatosporales</taxon>
        <taxon>Streptomycetaceae</taxon>
        <taxon>Streptomyces</taxon>
    </lineage>
</organism>
<gene>
    <name evidence="1" type="ORF">NQU55_18115</name>
</gene>
<reference evidence="1" key="1">
    <citation type="submission" date="2022-06" db="EMBL/GenBank/DDBJ databases">
        <title>WGS of actinobacteria.</title>
        <authorList>
            <person name="Thawai C."/>
        </authorList>
    </citation>
    <scope>NUCLEOTIDE SEQUENCE</scope>
    <source>
        <strain evidence="1">AA8</strain>
    </source>
</reference>
<name>A0A9X2LHY9_9ACTN</name>
<evidence type="ECO:0000313" key="2">
    <source>
        <dbReference type="Proteomes" id="UP001142374"/>
    </source>
</evidence>
<dbReference type="Proteomes" id="UP001142374">
    <property type="component" value="Unassembled WGS sequence"/>
</dbReference>